<proteinExistence type="predicted"/>
<dbReference type="Proteomes" id="UP001054889">
    <property type="component" value="Unassembled WGS sequence"/>
</dbReference>
<organism evidence="1 2">
    <name type="scientific">Eleusine coracana subsp. coracana</name>
    <dbReference type="NCBI Taxonomy" id="191504"/>
    <lineage>
        <taxon>Eukaryota</taxon>
        <taxon>Viridiplantae</taxon>
        <taxon>Streptophyta</taxon>
        <taxon>Embryophyta</taxon>
        <taxon>Tracheophyta</taxon>
        <taxon>Spermatophyta</taxon>
        <taxon>Magnoliopsida</taxon>
        <taxon>Liliopsida</taxon>
        <taxon>Poales</taxon>
        <taxon>Poaceae</taxon>
        <taxon>PACMAD clade</taxon>
        <taxon>Chloridoideae</taxon>
        <taxon>Cynodonteae</taxon>
        <taxon>Eleusininae</taxon>
        <taxon>Eleusine</taxon>
    </lineage>
</organism>
<keyword evidence="2" id="KW-1185">Reference proteome</keyword>
<reference evidence="1" key="2">
    <citation type="submission" date="2021-12" db="EMBL/GenBank/DDBJ databases">
        <title>Resequencing data analysis of finger millet.</title>
        <authorList>
            <person name="Hatakeyama M."/>
            <person name="Aluri S."/>
            <person name="Balachadran M.T."/>
            <person name="Sivarajan S.R."/>
            <person name="Poveda L."/>
            <person name="Shimizu-Inatsugi R."/>
            <person name="Schlapbach R."/>
            <person name="Sreeman S.M."/>
            <person name="Shimizu K.K."/>
        </authorList>
    </citation>
    <scope>NUCLEOTIDE SEQUENCE</scope>
</reference>
<accession>A0AAV5E0E7</accession>
<comment type="caution">
    <text evidence="1">The sequence shown here is derived from an EMBL/GenBank/DDBJ whole genome shotgun (WGS) entry which is preliminary data.</text>
</comment>
<protein>
    <recommendedName>
        <fullName evidence="3">Secreted protein</fullName>
    </recommendedName>
</protein>
<evidence type="ECO:0008006" key="3">
    <source>
        <dbReference type="Google" id="ProtNLM"/>
    </source>
</evidence>
<evidence type="ECO:0000313" key="2">
    <source>
        <dbReference type="Proteomes" id="UP001054889"/>
    </source>
</evidence>
<reference evidence="1" key="1">
    <citation type="journal article" date="2018" name="DNA Res.">
        <title>Multiple hybrid de novo genome assembly of finger millet, an orphan allotetraploid crop.</title>
        <authorList>
            <person name="Hatakeyama M."/>
            <person name="Aluri S."/>
            <person name="Balachadran M.T."/>
            <person name="Sivarajan S.R."/>
            <person name="Patrignani A."/>
            <person name="Gruter S."/>
            <person name="Poveda L."/>
            <person name="Shimizu-Inatsugi R."/>
            <person name="Baeten J."/>
            <person name="Francoijs K.J."/>
            <person name="Nataraja K.N."/>
            <person name="Reddy Y.A.N."/>
            <person name="Phadnis S."/>
            <person name="Ravikumar R.L."/>
            <person name="Schlapbach R."/>
            <person name="Sreeman S.M."/>
            <person name="Shimizu K.K."/>
        </authorList>
    </citation>
    <scope>NUCLEOTIDE SEQUENCE</scope>
</reference>
<dbReference type="AlphaFoldDB" id="A0AAV5E0E7"/>
<evidence type="ECO:0000313" key="1">
    <source>
        <dbReference type="EMBL" id="GJN16479.1"/>
    </source>
</evidence>
<gene>
    <name evidence="1" type="primary">gb03473</name>
    <name evidence="1" type="ORF">PR202_gb03473</name>
</gene>
<name>A0AAV5E0E7_ELECO</name>
<sequence>MKTTTAKALAGTLSTLLILFFFLILCTSSSLSPQLSSSVLRSRRLLSLQCPRKFLFNASERVRSILQGSEGGV</sequence>
<dbReference type="EMBL" id="BQKI01000072">
    <property type="protein sequence ID" value="GJN16479.1"/>
    <property type="molecule type" value="Genomic_DNA"/>
</dbReference>